<dbReference type="RefSeq" id="WP_045167437.1">
    <property type="nucleotide sequence ID" value="NZ_AP014597.1"/>
</dbReference>
<evidence type="ECO:0000313" key="8">
    <source>
        <dbReference type="Proteomes" id="UP000229102"/>
    </source>
</evidence>
<evidence type="ECO:0000313" key="5">
    <source>
        <dbReference type="EMBL" id="PIK18081.1"/>
    </source>
</evidence>
<organism evidence="4 7">
    <name type="scientific">Prevotella intermedia</name>
    <dbReference type="NCBI Taxonomy" id="28131"/>
    <lineage>
        <taxon>Bacteria</taxon>
        <taxon>Pseudomonadati</taxon>
        <taxon>Bacteroidota</taxon>
        <taxon>Bacteroidia</taxon>
        <taxon>Bacteroidales</taxon>
        <taxon>Prevotellaceae</taxon>
        <taxon>Prevotella</taxon>
    </lineage>
</organism>
<dbReference type="InterPro" id="IPR017969">
    <property type="entry name" value="Heavy-metal-associated_CS"/>
</dbReference>
<dbReference type="PANTHER" id="PTHR46594:SF4">
    <property type="entry name" value="P-TYPE CATION-TRANSPORTING ATPASE"/>
    <property type="match status" value="1"/>
</dbReference>
<dbReference type="AlphaFoldDB" id="A0A0S3UG97"/>
<evidence type="ECO:0000313" key="4">
    <source>
        <dbReference type="EMBL" id="BAU16540.1"/>
    </source>
</evidence>
<protein>
    <submittedName>
        <fullName evidence="3">Copper chaperone</fullName>
    </submittedName>
</protein>
<dbReference type="CDD" id="cd00371">
    <property type="entry name" value="HMA"/>
    <property type="match status" value="1"/>
</dbReference>
<dbReference type="Proteomes" id="UP000229102">
    <property type="component" value="Unassembled WGS sequence"/>
</dbReference>
<evidence type="ECO:0000313" key="9">
    <source>
        <dbReference type="Proteomes" id="UP000229111"/>
    </source>
</evidence>
<dbReference type="STRING" id="28131.BWX40_07575"/>
<dbReference type="Proteomes" id="UP000229323">
    <property type="component" value="Chromosome"/>
</dbReference>
<dbReference type="Pfam" id="PF00403">
    <property type="entry name" value="HMA"/>
    <property type="match status" value="1"/>
</dbReference>
<reference evidence="6 8" key="4">
    <citation type="submission" date="2017-11" db="EMBL/GenBank/DDBJ databases">
        <title>Genome sequencing of Prevotella intermedia KCOM 2698.</title>
        <authorList>
            <person name="Kook J.-K."/>
            <person name="Park S.-N."/>
            <person name="Lim Y.K."/>
        </authorList>
    </citation>
    <scope>NUCLEOTIDE SEQUENCE [LARGE SCALE GENOMIC DNA]</scope>
    <source>
        <strain evidence="6 8">KCOM 2698</strain>
    </source>
</reference>
<evidence type="ECO:0000313" key="7">
    <source>
        <dbReference type="Proteomes" id="UP000217431"/>
    </source>
</evidence>
<dbReference type="PROSITE" id="PS01047">
    <property type="entry name" value="HMA_1"/>
    <property type="match status" value="1"/>
</dbReference>
<proteinExistence type="predicted"/>
<evidence type="ECO:0000313" key="10">
    <source>
        <dbReference type="Proteomes" id="UP000229323"/>
    </source>
</evidence>
<dbReference type="EMBL" id="PENF01000001">
    <property type="protein sequence ID" value="PJI19776.1"/>
    <property type="molecule type" value="Genomic_DNA"/>
</dbReference>
<dbReference type="PANTHER" id="PTHR46594">
    <property type="entry name" value="P-TYPE CATION-TRANSPORTING ATPASE"/>
    <property type="match status" value="1"/>
</dbReference>
<dbReference type="EMBL" id="AP014597">
    <property type="protein sequence ID" value="BAU16540.1"/>
    <property type="molecule type" value="Genomic_DNA"/>
</dbReference>
<evidence type="ECO:0000313" key="3">
    <source>
        <dbReference type="EMBL" id="ATV52558.1"/>
    </source>
</evidence>
<dbReference type="PROSITE" id="PS50846">
    <property type="entry name" value="HMA_2"/>
    <property type="match status" value="1"/>
</dbReference>
<name>A0A0S3UG97_PREIN</name>
<sequence>MENKVFTVNGMKCEHCKANVENAIKGVVGVEMAEVNLAEKTVEVAYDENLVKPEQLKNAVEASGRFEMML</sequence>
<dbReference type="GO" id="GO:0046872">
    <property type="term" value="F:metal ion binding"/>
    <property type="evidence" value="ECO:0007669"/>
    <property type="project" value="UniProtKB-KW"/>
</dbReference>
<evidence type="ECO:0000259" key="2">
    <source>
        <dbReference type="PROSITE" id="PS50846"/>
    </source>
</evidence>
<reference evidence="5 9" key="2">
    <citation type="submission" date="2017-11" db="EMBL/GenBank/DDBJ databases">
        <title>Genome sequencing of Prevotella intermedia KCOM 1101.</title>
        <authorList>
            <person name="Kook J.-K."/>
            <person name="Park S.-N."/>
            <person name="Lim Y.K."/>
        </authorList>
    </citation>
    <scope>NUCLEOTIDE SEQUENCE [LARGE SCALE GENOMIC DNA]</scope>
    <source>
        <strain evidence="5 9">KCOM 1101</strain>
    </source>
</reference>
<keyword evidence="1" id="KW-0479">Metal-binding</keyword>
<dbReference type="EMBL" id="PEKM01000001">
    <property type="protein sequence ID" value="PIK18081.1"/>
    <property type="molecule type" value="Genomic_DNA"/>
</dbReference>
<feature type="domain" description="HMA" evidence="2">
    <location>
        <begin position="2"/>
        <end position="68"/>
    </location>
</feature>
<dbReference type="Proteomes" id="UP000217431">
    <property type="component" value="Chromosome I"/>
</dbReference>
<reference evidence="4 7" key="1">
    <citation type="journal article" date="2016" name="DNA Res.">
        <title>The complete genome sequencing of Prevotella intermedia strain OMA14 and a subsequent fine-scale, intra-species genomic comparison reveal an unusual amplification of conjugative and mobile transposons and identify a novel Prevotella-lineage-specific repeat.</title>
        <authorList>
            <person name="Naito M."/>
            <person name="Ogura Y."/>
            <person name="Itoh T."/>
            <person name="Shoji M."/>
            <person name="Okamoto M."/>
            <person name="Hayashi T."/>
            <person name="Nakayama K."/>
        </authorList>
    </citation>
    <scope>NUCLEOTIDE SEQUENCE [LARGE SCALE GENOMIC DNA]</scope>
    <source>
        <strain evidence="4 7">OMA14</strain>
    </source>
</reference>
<gene>
    <name evidence="5" type="ORF">CTI16_02695</name>
    <name evidence="3" type="ORF">CTM50_05620</name>
    <name evidence="6" type="ORF">CTM53_02445</name>
    <name evidence="4" type="ORF">PIOMA14_I_0031</name>
</gene>
<evidence type="ECO:0000313" key="6">
    <source>
        <dbReference type="EMBL" id="PJI19776.1"/>
    </source>
</evidence>
<dbReference type="EMBL" id="CP024696">
    <property type="protein sequence ID" value="ATV52558.1"/>
    <property type="molecule type" value="Genomic_DNA"/>
</dbReference>
<reference evidence="3 10" key="3">
    <citation type="submission" date="2017-11" db="EMBL/GenBank/DDBJ databases">
        <title>Genome sequencing of Prevotella intermedia KCOM 2033.</title>
        <authorList>
            <person name="Kook J.-K."/>
            <person name="Park S.-N."/>
            <person name="Lim Y.K."/>
        </authorList>
    </citation>
    <scope>NUCLEOTIDE SEQUENCE [LARGE SCALE GENOMIC DNA]</scope>
    <source>
        <strain evidence="3 10">KCOM 2033</strain>
    </source>
</reference>
<dbReference type="InterPro" id="IPR006121">
    <property type="entry name" value="HMA_dom"/>
</dbReference>
<dbReference type="Gene3D" id="3.30.70.100">
    <property type="match status" value="1"/>
</dbReference>
<dbReference type="SUPFAM" id="SSF55008">
    <property type="entry name" value="HMA, heavy metal-associated domain"/>
    <property type="match status" value="1"/>
</dbReference>
<evidence type="ECO:0000256" key="1">
    <source>
        <dbReference type="ARBA" id="ARBA00022723"/>
    </source>
</evidence>
<dbReference type="FunFam" id="3.30.70.100:FF:000001">
    <property type="entry name" value="ATPase copper transporting beta"/>
    <property type="match status" value="1"/>
</dbReference>
<dbReference type="Proteomes" id="UP000229111">
    <property type="component" value="Unassembled WGS sequence"/>
</dbReference>
<dbReference type="InterPro" id="IPR036163">
    <property type="entry name" value="HMA_dom_sf"/>
</dbReference>
<accession>A0A0S3UG97</accession>